<evidence type="ECO:0000313" key="2">
    <source>
        <dbReference type="Proteomes" id="UP000178912"/>
    </source>
</evidence>
<sequence>MTSSPVDHHEIHAAARLPYKGVTLRFRTGIMHAISDAVSGRSRTSVQWQW</sequence>
<evidence type="ECO:0000313" key="1">
    <source>
        <dbReference type="EMBL" id="CZT08924.1"/>
    </source>
</evidence>
<organism evidence="1 2">
    <name type="scientific">Rhynchosporium agropyri</name>
    <dbReference type="NCBI Taxonomy" id="914238"/>
    <lineage>
        <taxon>Eukaryota</taxon>
        <taxon>Fungi</taxon>
        <taxon>Dikarya</taxon>
        <taxon>Ascomycota</taxon>
        <taxon>Pezizomycotina</taxon>
        <taxon>Leotiomycetes</taxon>
        <taxon>Helotiales</taxon>
        <taxon>Ploettnerulaceae</taxon>
        <taxon>Rhynchosporium</taxon>
    </lineage>
</organism>
<gene>
    <name evidence="1" type="ORF">RAG0_13860</name>
</gene>
<name>A0A1E1LEU1_9HELO</name>
<dbReference type="EMBL" id="FJUX01000108">
    <property type="protein sequence ID" value="CZT08924.1"/>
    <property type="molecule type" value="Genomic_DNA"/>
</dbReference>
<dbReference type="Proteomes" id="UP000178912">
    <property type="component" value="Unassembled WGS sequence"/>
</dbReference>
<keyword evidence="2" id="KW-1185">Reference proteome</keyword>
<dbReference type="AlphaFoldDB" id="A0A1E1LEU1"/>
<reference evidence="2" key="1">
    <citation type="submission" date="2016-03" db="EMBL/GenBank/DDBJ databases">
        <authorList>
            <person name="Guldener U."/>
        </authorList>
    </citation>
    <scope>NUCLEOTIDE SEQUENCE [LARGE SCALE GENOMIC DNA]</scope>
    <source>
        <strain evidence="2">04CH-RAC-A.6.1</strain>
    </source>
</reference>
<proteinExistence type="predicted"/>
<protein>
    <submittedName>
        <fullName evidence="1">Uncharacterized protein</fullName>
    </submittedName>
</protein>
<accession>A0A1E1LEU1</accession>